<name>A0ACB8RHG1_9AGAM</name>
<evidence type="ECO:0000313" key="1">
    <source>
        <dbReference type="EMBL" id="KAI0043035.1"/>
    </source>
</evidence>
<organism evidence="1 2">
    <name type="scientific">Auriscalpium vulgare</name>
    <dbReference type="NCBI Taxonomy" id="40419"/>
    <lineage>
        <taxon>Eukaryota</taxon>
        <taxon>Fungi</taxon>
        <taxon>Dikarya</taxon>
        <taxon>Basidiomycota</taxon>
        <taxon>Agaricomycotina</taxon>
        <taxon>Agaricomycetes</taxon>
        <taxon>Russulales</taxon>
        <taxon>Auriscalpiaceae</taxon>
        <taxon>Auriscalpium</taxon>
    </lineage>
</organism>
<comment type="caution">
    <text evidence="1">The sequence shown here is derived from an EMBL/GenBank/DDBJ whole genome shotgun (WGS) entry which is preliminary data.</text>
</comment>
<reference evidence="1" key="1">
    <citation type="submission" date="2021-02" db="EMBL/GenBank/DDBJ databases">
        <authorList>
            <consortium name="DOE Joint Genome Institute"/>
            <person name="Ahrendt S."/>
            <person name="Looney B.P."/>
            <person name="Miyauchi S."/>
            <person name="Morin E."/>
            <person name="Drula E."/>
            <person name="Courty P.E."/>
            <person name="Chicoki N."/>
            <person name="Fauchery L."/>
            <person name="Kohler A."/>
            <person name="Kuo A."/>
            <person name="Labutti K."/>
            <person name="Pangilinan J."/>
            <person name="Lipzen A."/>
            <person name="Riley R."/>
            <person name="Andreopoulos W."/>
            <person name="He G."/>
            <person name="Johnson J."/>
            <person name="Barry K.W."/>
            <person name="Grigoriev I.V."/>
            <person name="Nagy L."/>
            <person name="Hibbett D."/>
            <person name="Henrissat B."/>
            <person name="Matheny P.B."/>
            <person name="Labbe J."/>
            <person name="Martin F."/>
        </authorList>
    </citation>
    <scope>NUCLEOTIDE SEQUENCE</scope>
    <source>
        <strain evidence="1">FP105234-sp</strain>
    </source>
</reference>
<reference evidence="1" key="2">
    <citation type="journal article" date="2022" name="New Phytol.">
        <title>Evolutionary transition to the ectomycorrhizal habit in the genomes of a hyperdiverse lineage of mushroom-forming fungi.</title>
        <authorList>
            <person name="Looney B."/>
            <person name="Miyauchi S."/>
            <person name="Morin E."/>
            <person name="Drula E."/>
            <person name="Courty P.E."/>
            <person name="Kohler A."/>
            <person name="Kuo A."/>
            <person name="LaButti K."/>
            <person name="Pangilinan J."/>
            <person name="Lipzen A."/>
            <person name="Riley R."/>
            <person name="Andreopoulos W."/>
            <person name="He G."/>
            <person name="Johnson J."/>
            <person name="Nolan M."/>
            <person name="Tritt A."/>
            <person name="Barry K.W."/>
            <person name="Grigoriev I.V."/>
            <person name="Nagy L.G."/>
            <person name="Hibbett D."/>
            <person name="Henrissat B."/>
            <person name="Matheny P.B."/>
            <person name="Labbe J."/>
            <person name="Martin F.M."/>
        </authorList>
    </citation>
    <scope>NUCLEOTIDE SEQUENCE</scope>
    <source>
        <strain evidence="1">FP105234-sp</strain>
    </source>
</reference>
<gene>
    <name evidence="1" type="ORF">FA95DRAFT_1563720</name>
</gene>
<keyword evidence="2" id="KW-1185">Reference proteome</keyword>
<accession>A0ACB8RHG1</accession>
<evidence type="ECO:0000313" key="2">
    <source>
        <dbReference type="Proteomes" id="UP000814033"/>
    </source>
</evidence>
<protein>
    <submittedName>
        <fullName evidence="1">Uncharacterized protein</fullName>
    </submittedName>
</protein>
<sequence length="96" mass="10135">MRAILILSAIALAGAVPIPPTGDVARLQRRGTHIVDAAKADRAVDARERAAAERASFIEYALAESESFDEDKRATAIEYGLIAKADDAGWGDGTPV</sequence>
<proteinExistence type="predicted"/>
<dbReference type="Proteomes" id="UP000814033">
    <property type="component" value="Unassembled WGS sequence"/>
</dbReference>
<dbReference type="EMBL" id="MU276036">
    <property type="protein sequence ID" value="KAI0043035.1"/>
    <property type="molecule type" value="Genomic_DNA"/>
</dbReference>